<proteinExistence type="predicted"/>
<accession>A0ABP0F9F8</accession>
<organism evidence="2 3">
    <name type="scientific">Clavelina lepadiformis</name>
    <name type="common">Light-bulb sea squirt</name>
    <name type="synonym">Ascidia lepadiformis</name>
    <dbReference type="NCBI Taxonomy" id="159417"/>
    <lineage>
        <taxon>Eukaryota</taxon>
        <taxon>Metazoa</taxon>
        <taxon>Chordata</taxon>
        <taxon>Tunicata</taxon>
        <taxon>Ascidiacea</taxon>
        <taxon>Aplousobranchia</taxon>
        <taxon>Clavelinidae</taxon>
        <taxon>Clavelina</taxon>
    </lineage>
</organism>
<sequence length="486" mass="55336">MSYRAKKTTRSSTSVELRCKERDPSPPPSYTSLYPNTVVKDFPTSEESTGNQSEAKETKIRKSNGSERKRQSSLGEEVYLDDVAQKIEKTNRERMRSGQHYKLKTFPVSLTQRSTSCESGTSSGFDKGVVERRMGNIPPFLSFPVPESPEYALVPHLDKSDVEEVLMDYYASQKCCESRFKPIKITHTETIVTWHYHIESVFERRSTCKVAAPYSKSDFGQKKNDSKRPDIWDIKVDLPKNLEVVVKEKIPYTSSILECDSCIGVGHHFCSKCSRTGQVACWRCHGNGHSTLHETHYEMNQVTKHQEIRGCTRHETCHNCGGAGMEECCLCRGQGKWSCKRCSNSGKVEKYEQLIVTWKTKTGNYYSEEPKLHENIRTKFLWKCKGLPVYEESSKKIRPIPSNECLNKEMVKASKAFIELHKTNHTAKLGRQRMQSQTQVVNLIPITEVCGLTSSGEGIAWIIGTERFVYARELPGLNATWPCQLL</sequence>
<evidence type="ECO:0000313" key="3">
    <source>
        <dbReference type="Proteomes" id="UP001642483"/>
    </source>
</evidence>
<evidence type="ECO:0000313" key="2">
    <source>
        <dbReference type="EMBL" id="CAK8675079.1"/>
    </source>
</evidence>
<keyword evidence="3" id="KW-1185">Reference proteome</keyword>
<comment type="caution">
    <text evidence="2">The sequence shown here is derived from an EMBL/GenBank/DDBJ whole genome shotgun (WGS) entry which is preliminary data.</text>
</comment>
<name>A0ABP0F9F8_CLALP</name>
<feature type="compositionally biased region" description="Basic and acidic residues" evidence="1">
    <location>
        <begin position="54"/>
        <end position="70"/>
    </location>
</feature>
<feature type="region of interest" description="Disordered" evidence="1">
    <location>
        <begin position="1"/>
        <end position="73"/>
    </location>
</feature>
<dbReference type="InterPro" id="IPR052789">
    <property type="entry name" value="SSUH2_homolog"/>
</dbReference>
<protein>
    <submittedName>
        <fullName evidence="2">Uncharacterized protein</fullName>
    </submittedName>
</protein>
<gene>
    <name evidence="2" type="ORF">CVLEPA_LOCUS4700</name>
</gene>
<dbReference type="Proteomes" id="UP001642483">
    <property type="component" value="Unassembled WGS sequence"/>
</dbReference>
<evidence type="ECO:0000256" key="1">
    <source>
        <dbReference type="SAM" id="MobiDB-lite"/>
    </source>
</evidence>
<dbReference type="PANTHER" id="PTHR48465">
    <property type="entry name" value="PROTEIN SSUH2 HOMOLOG"/>
    <property type="match status" value="1"/>
</dbReference>
<dbReference type="PANTHER" id="PTHR48465:SF1">
    <property type="entry name" value="PROTEIN SSUH2 HOMOLOG"/>
    <property type="match status" value="1"/>
</dbReference>
<dbReference type="EMBL" id="CAWYQH010000013">
    <property type="protein sequence ID" value="CAK8675079.1"/>
    <property type="molecule type" value="Genomic_DNA"/>
</dbReference>
<reference evidence="2 3" key="1">
    <citation type="submission" date="2024-02" db="EMBL/GenBank/DDBJ databases">
        <authorList>
            <person name="Daric V."/>
            <person name="Darras S."/>
        </authorList>
    </citation>
    <scope>NUCLEOTIDE SEQUENCE [LARGE SCALE GENOMIC DNA]</scope>
</reference>